<evidence type="ECO:0000313" key="3">
    <source>
        <dbReference type="Proteomes" id="UP001412239"/>
    </source>
</evidence>
<protein>
    <submittedName>
        <fullName evidence="2">Uncharacterized protein</fullName>
    </submittedName>
</protein>
<evidence type="ECO:0000313" key="2">
    <source>
        <dbReference type="EMBL" id="CUS07180.1"/>
    </source>
</evidence>
<dbReference type="Proteomes" id="UP001412239">
    <property type="component" value="Unassembled WGS sequence"/>
</dbReference>
<sequence>MAVNGRLDVIFTELSMLGWAAGNAGPAGNHWNRRKLMEPLDLPSDAYPHTELPIHSRQPWSPQSLAQTPSTIRAESMNSSSGTWSPAEVAYLLFYTAHGLTHQSIATLLDRYAKMPSGKKARTLDAVRSKAKELRSTLGLNDGQGRCDPEKVLEFLSRYLTQHGLVSPDPDRELTEEEAELRVGVIFYSIVTMY</sequence>
<feature type="region of interest" description="Disordered" evidence="1">
    <location>
        <begin position="53"/>
        <end position="82"/>
    </location>
</feature>
<dbReference type="EMBL" id="LN891237">
    <property type="protein sequence ID" value="CUS07180.1"/>
    <property type="molecule type" value="Genomic_DNA"/>
</dbReference>
<name>A0A292PL08_9PEZI</name>
<reference evidence="2" key="1">
    <citation type="submission" date="2015-10" db="EMBL/GenBank/DDBJ databases">
        <authorList>
            <person name="Regsiter A."/>
            <person name="william w."/>
        </authorList>
    </citation>
    <scope>NUCLEOTIDE SEQUENCE</scope>
    <source>
        <strain evidence="2">Montdore</strain>
    </source>
</reference>
<evidence type="ECO:0000256" key="1">
    <source>
        <dbReference type="SAM" id="MobiDB-lite"/>
    </source>
</evidence>
<gene>
    <name evidence="2" type="ORF">GSTUAT00008741001</name>
</gene>
<proteinExistence type="predicted"/>
<accession>A0A292PL08</accession>
<keyword evidence="3" id="KW-1185">Reference proteome</keyword>
<organism evidence="2 3">
    <name type="scientific">Tuber aestivum</name>
    <name type="common">summer truffle</name>
    <dbReference type="NCBI Taxonomy" id="59557"/>
    <lineage>
        <taxon>Eukaryota</taxon>
        <taxon>Fungi</taxon>
        <taxon>Dikarya</taxon>
        <taxon>Ascomycota</taxon>
        <taxon>Pezizomycotina</taxon>
        <taxon>Pezizomycetes</taxon>
        <taxon>Pezizales</taxon>
        <taxon>Tuberaceae</taxon>
        <taxon>Tuber</taxon>
    </lineage>
</organism>
<feature type="compositionally biased region" description="Polar residues" evidence="1">
    <location>
        <begin position="58"/>
        <end position="82"/>
    </location>
</feature>
<dbReference type="AlphaFoldDB" id="A0A292PL08"/>